<protein>
    <recommendedName>
        <fullName evidence="17">Leucine-rich repeat-containing N-terminal plant-type domain-containing protein</fullName>
    </recommendedName>
</protein>
<dbReference type="PROSITE" id="PS51450">
    <property type="entry name" value="LRR"/>
    <property type="match status" value="1"/>
</dbReference>
<feature type="transmembrane region" description="Helical" evidence="12">
    <location>
        <begin position="748"/>
        <end position="772"/>
    </location>
</feature>
<keyword evidence="11" id="KW-0325">Glycoprotein</keyword>
<dbReference type="PRINTS" id="PR00019">
    <property type="entry name" value="LEURICHRPT"/>
</dbReference>
<evidence type="ECO:0000256" key="12">
    <source>
        <dbReference type="SAM" id="Phobius"/>
    </source>
</evidence>
<keyword evidence="5 12" id="KW-0812">Transmembrane</keyword>
<evidence type="ECO:0000256" key="2">
    <source>
        <dbReference type="ARBA" id="ARBA00009592"/>
    </source>
</evidence>
<dbReference type="Gene3D" id="3.80.10.10">
    <property type="entry name" value="Ribonuclease Inhibitor"/>
    <property type="match status" value="4"/>
</dbReference>
<proteinExistence type="inferred from homology"/>
<evidence type="ECO:0008006" key="17">
    <source>
        <dbReference type="Google" id="ProtNLM"/>
    </source>
</evidence>
<keyword evidence="16" id="KW-1185">Reference proteome</keyword>
<keyword evidence="4" id="KW-0433">Leucine-rich repeat</keyword>
<dbReference type="Pfam" id="PF13855">
    <property type="entry name" value="LRR_8"/>
    <property type="match status" value="1"/>
</dbReference>
<dbReference type="EMBL" id="BPVZ01000090">
    <property type="protein sequence ID" value="GKV31131.1"/>
    <property type="molecule type" value="Genomic_DNA"/>
</dbReference>
<evidence type="ECO:0000313" key="15">
    <source>
        <dbReference type="EMBL" id="GKV31131.1"/>
    </source>
</evidence>
<keyword evidence="7" id="KW-0677">Repeat</keyword>
<dbReference type="SUPFAM" id="SSF52058">
    <property type="entry name" value="L domain-like"/>
    <property type="match status" value="3"/>
</dbReference>
<dbReference type="InterPro" id="IPR013210">
    <property type="entry name" value="LRR_N_plant-typ"/>
</dbReference>
<evidence type="ECO:0000313" key="16">
    <source>
        <dbReference type="Proteomes" id="UP001054252"/>
    </source>
</evidence>
<gene>
    <name evidence="15" type="ORF">SLEP1_g39866</name>
</gene>
<comment type="subcellular location">
    <subcellularLocation>
        <location evidence="1">Cell membrane</location>
        <topology evidence="1">Single-pass type I membrane protein</topology>
    </subcellularLocation>
</comment>
<dbReference type="SMART" id="SM00365">
    <property type="entry name" value="LRR_SD22"/>
    <property type="match status" value="3"/>
</dbReference>
<dbReference type="PANTHER" id="PTHR48063:SF112">
    <property type="entry name" value="RECEPTOR LIKE PROTEIN 30-LIKE"/>
    <property type="match status" value="1"/>
</dbReference>
<keyword evidence="9 12" id="KW-0472">Membrane</keyword>
<dbReference type="InterPro" id="IPR046956">
    <property type="entry name" value="RLP23-like"/>
</dbReference>
<dbReference type="InterPro" id="IPR055414">
    <property type="entry name" value="LRR_R13L4/SHOC2-like"/>
</dbReference>
<dbReference type="PANTHER" id="PTHR48063">
    <property type="entry name" value="LRR RECEPTOR-LIKE KINASE"/>
    <property type="match status" value="1"/>
</dbReference>
<evidence type="ECO:0000256" key="1">
    <source>
        <dbReference type="ARBA" id="ARBA00004251"/>
    </source>
</evidence>
<dbReference type="InterPro" id="IPR032675">
    <property type="entry name" value="LRR_dom_sf"/>
</dbReference>
<evidence type="ECO:0000256" key="7">
    <source>
        <dbReference type="ARBA" id="ARBA00022737"/>
    </source>
</evidence>
<dbReference type="Pfam" id="PF00560">
    <property type="entry name" value="LRR_1"/>
    <property type="match status" value="6"/>
</dbReference>
<feature type="domain" description="Disease resistance R13L4/SHOC-2-like LRR" evidence="14">
    <location>
        <begin position="202"/>
        <end position="382"/>
    </location>
</feature>
<organism evidence="15 16">
    <name type="scientific">Rubroshorea leprosula</name>
    <dbReference type="NCBI Taxonomy" id="152421"/>
    <lineage>
        <taxon>Eukaryota</taxon>
        <taxon>Viridiplantae</taxon>
        <taxon>Streptophyta</taxon>
        <taxon>Embryophyta</taxon>
        <taxon>Tracheophyta</taxon>
        <taxon>Spermatophyta</taxon>
        <taxon>Magnoliopsida</taxon>
        <taxon>eudicotyledons</taxon>
        <taxon>Gunneridae</taxon>
        <taxon>Pentapetalae</taxon>
        <taxon>rosids</taxon>
        <taxon>malvids</taxon>
        <taxon>Malvales</taxon>
        <taxon>Dipterocarpaceae</taxon>
        <taxon>Rubroshorea</taxon>
    </lineage>
</organism>
<evidence type="ECO:0000259" key="14">
    <source>
        <dbReference type="Pfam" id="PF23598"/>
    </source>
</evidence>
<accession>A0AAV5L1S7</accession>
<feature type="domain" description="Leucine-rich repeat-containing N-terminal plant-type" evidence="13">
    <location>
        <begin position="2"/>
        <end position="19"/>
    </location>
</feature>
<sequence>MLSSWKGNDCCEWRGVGCDKNGHHVVSIQLKGSIFDQPQLYLIDNVEEVVSSLLMLKYLEHLDLSGNYFNKSLIPHSFGLMKQLSYLNLSHAHFGGRIPSELGNLTRLRVLDLADYYGGALKVDDDIQWISRLSFLQQLDMSEMLGVLGNSFECFGYELENMDLGENNISGLMPNWLGELKRLRYLNLSSNTFVGPIPSSLETISSLRELDLSMNKLNGTIPMWIGKSLALQKLNLFENQLSGSIPESVGQLSKLKHIHLSYNQLNGSIPDSIGQLSNLEYLSFSSNKLNGVIPNSISKLSNLQVLDVAYNSLEGVISEAHFAKLFKLIELSIGFNNLNCEMKSNWRPLFHLEYIGMESCKFGTGFPEWLQLQNTAYMVYLSNASISGPLPENISHMMPQLRHLLLADNLINGSIPKSLCNSKTLEFLDLSNNMLSGSILDCWRNDQAFYLMDLSFNSFSGLFPNTIGKLNFLHVLQLNNNSLHGELHRALKNFSSLVVLDLGENKFSGNITWIREHEIHFLKVLRLRKTLFFGNIPLELCLLSQLQILDLADNNLTGTILPCFGNFPIMVNATQLIPHMDGECWHWTHLMEVVKGRFLEYTKKPLGLESSIDLSSNNLVGSIPDELVFLQGLHNLNLSWNHLSGNIPKNIGQMENLESIDFSQNDLSGLIPNSISSLTKLSHLNLSYNNLSGLIPNGNQLQTLEDPTIYAGNPQLCGAPLLKKCSDDALPPTISCSKDNDEGVFEEMWFYIVVMSGFATGFWGVLGTLLVMQSWRCAYFQWVDDVNNWILMVIKLKVAQFKIFNGNPNEFESGTIQDV</sequence>
<dbReference type="Pfam" id="PF08263">
    <property type="entry name" value="LRRNT_2"/>
    <property type="match status" value="1"/>
</dbReference>
<keyword evidence="10" id="KW-0675">Receptor</keyword>
<evidence type="ECO:0000256" key="4">
    <source>
        <dbReference type="ARBA" id="ARBA00022614"/>
    </source>
</evidence>
<evidence type="ECO:0000256" key="5">
    <source>
        <dbReference type="ARBA" id="ARBA00022692"/>
    </source>
</evidence>
<comment type="caution">
    <text evidence="15">The sequence shown here is derived from an EMBL/GenBank/DDBJ whole genome shotgun (WGS) entry which is preliminary data.</text>
</comment>
<name>A0AAV5L1S7_9ROSI</name>
<evidence type="ECO:0000256" key="8">
    <source>
        <dbReference type="ARBA" id="ARBA00022989"/>
    </source>
</evidence>
<dbReference type="InterPro" id="IPR003591">
    <property type="entry name" value="Leu-rich_rpt_typical-subtyp"/>
</dbReference>
<evidence type="ECO:0000256" key="10">
    <source>
        <dbReference type="ARBA" id="ARBA00023170"/>
    </source>
</evidence>
<evidence type="ECO:0000256" key="3">
    <source>
        <dbReference type="ARBA" id="ARBA00022475"/>
    </source>
</evidence>
<dbReference type="GO" id="GO:0005886">
    <property type="term" value="C:plasma membrane"/>
    <property type="evidence" value="ECO:0007669"/>
    <property type="project" value="UniProtKB-SubCell"/>
</dbReference>
<evidence type="ECO:0000256" key="6">
    <source>
        <dbReference type="ARBA" id="ARBA00022729"/>
    </source>
</evidence>
<keyword evidence="6" id="KW-0732">Signal</keyword>
<dbReference type="SMART" id="SM00369">
    <property type="entry name" value="LRR_TYP"/>
    <property type="match status" value="9"/>
</dbReference>
<dbReference type="FunFam" id="3.80.10.10:FF:000213">
    <property type="entry name" value="Tyrosine-sulfated glycopeptide receptor 1"/>
    <property type="match status" value="1"/>
</dbReference>
<dbReference type="InterPro" id="IPR001611">
    <property type="entry name" value="Leu-rich_rpt"/>
</dbReference>
<keyword evidence="3" id="KW-1003">Cell membrane</keyword>
<dbReference type="FunFam" id="3.80.10.10:FF:000095">
    <property type="entry name" value="LRR receptor-like serine/threonine-protein kinase GSO1"/>
    <property type="match status" value="1"/>
</dbReference>
<dbReference type="Proteomes" id="UP001054252">
    <property type="component" value="Unassembled WGS sequence"/>
</dbReference>
<evidence type="ECO:0000259" key="13">
    <source>
        <dbReference type="Pfam" id="PF08263"/>
    </source>
</evidence>
<keyword evidence="8 12" id="KW-1133">Transmembrane helix</keyword>
<reference evidence="15 16" key="1">
    <citation type="journal article" date="2021" name="Commun. Biol.">
        <title>The genome of Shorea leprosula (Dipterocarpaceae) highlights the ecological relevance of drought in aseasonal tropical rainforests.</title>
        <authorList>
            <person name="Ng K.K.S."/>
            <person name="Kobayashi M.J."/>
            <person name="Fawcett J.A."/>
            <person name="Hatakeyama M."/>
            <person name="Paape T."/>
            <person name="Ng C.H."/>
            <person name="Ang C.C."/>
            <person name="Tnah L.H."/>
            <person name="Lee C.T."/>
            <person name="Nishiyama T."/>
            <person name="Sese J."/>
            <person name="O'Brien M.J."/>
            <person name="Copetti D."/>
            <person name="Mohd Noor M.I."/>
            <person name="Ong R.C."/>
            <person name="Putra M."/>
            <person name="Sireger I.Z."/>
            <person name="Indrioko S."/>
            <person name="Kosugi Y."/>
            <person name="Izuno A."/>
            <person name="Isagi Y."/>
            <person name="Lee S.L."/>
            <person name="Shimizu K.K."/>
        </authorList>
    </citation>
    <scope>NUCLEOTIDE SEQUENCE [LARGE SCALE GENOMIC DNA]</scope>
    <source>
        <strain evidence="15">214</strain>
    </source>
</reference>
<evidence type="ECO:0000256" key="11">
    <source>
        <dbReference type="ARBA" id="ARBA00023180"/>
    </source>
</evidence>
<evidence type="ECO:0000256" key="9">
    <source>
        <dbReference type="ARBA" id="ARBA00023136"/>
    </source>
</evidence>
<dbReference type="Pfam" id="PF23598">
    <property type="entry name" value="LRR_14"/>
    <property type="match status" value="1"/>
</dbReference>
<dbReference type="AlphaFoldDB" id="A0AAV5L1S7"/>
<comment type="similarity">
    <text evidence="2">Belongs to the RLP family.</text>
</comment>